<gene>
    <name evidence="1" type="ORF">EVOR1521_LOCUS3287</name>
</gene>
<dbReference type="EMBL" id="CAUJNA010000200">
    <property type="protein sequence ID" value="CAJ1373483.1"/>
    <property type="molecule type" value="Genomic_DNA"/>
</dbReference>
<reference evidence="1" key="1">
    <citation type="submission" date="2023-08" db="EMBL/GenBank/DDBJ databases">
        <authorList>
            <person name="Chen Y."/>
            <person name="Shah S."/>
            <person name="Dougan E. K."/>
            <person name="Thang M."/>
            <person name="Chan C."/>
        </authorList>
    </citation>
    <scope>NUCLEOTIDE SEQUENCE</scope>
</reference>
<comment type="caution">
    <text evidence="1">The sequence shown here is derived from an EMBL/GenBank/DDBJ whole genome shotgun (WGS) entry which is preliminary data.</text>
</comment>
<keyword evidence="2" id="KW-1185">Reference proteome</keyword>
<accession>A0AA36MMY0</accession>
<organism evidence="1 2">
    <name type="scientific">Effrenium voratum</name>
    <dbReference type="NCBI Taxonomy" id="2562239"/>
    <lineage>
        <taxon>Eukaryota</taxon>
        <taxon>Sar</taxon>
        <taxon>Alveolata</taxon>
        <taxon>Dinophyceae</taxon>
        <taxon>Suessiales</taxon>
        <taxon>Symbiodiniaceae</taxon>
        <taxon>Effrenium</taxon>
    </lineage>
</organism>
<dbReference type="AlphaFoldDB" id="A0AA36MMY0"/>
<evidence type="ECO:0000313" key="1">
    <source>
        <dbReference type="EMBL" id="CAJ1373483.1"/>
    </source>
</evidence>
<feature type="non-terminal residue" evidence="1">
    <location>
        <position position="179"/>
    </location>
</feature>
<protein>
    <submittedName>
        <fullName evidence="1">Uncharacterized protein</fullName>
    </submittedName>
</protein>
<name>A0AA36MMY0_9DINO</name>
<sequence length="179" mass="20420">STLLIQKHATELLVLLEDEQDRNSQEQVLDMCRQALTAVDMTMARLAVAKILPPDESWFHETRHSANAPIKNQKGLRAFNFGKSDMDMLAARYGMMSPDLVVSWVDIPSTAERGVVDRLTLPHNLLHAATKRGVRVVMETVGNFWKYMFNYVSFVRSLDQPVGQPAEPVMLQFWRHPLE</sequence>
<evidence type="ECO:0000313" key="2">
    <source>
        <dbReference type="Proteomes" id="UP001178507"/>
    </source>
</evidence>
<proteinExistence type="predicted"/>
<dbReference type="Proteomes" id="UP001178507">
    <property type="component" value="Unassembled WGS sequence"/>
</dbReference>
<feature type="non-terminal residue" evidence="1">
    <location>
        <position position="1"/>
    </location>
</feature>